<evidence type="ECO:0000313" key="2">
    <source>
        <dbReference type="Proteomes" id="UP000094336"/>
    </source>
</evidence>
<evidence type="ECO:0008006" key="3">
    <source>
        <dbReference type="Google" id="ProtNLM"/>
    </source>
</evidence>
<dbReference type="Proteomes" id="UP000094336">
    <property type="component" value="Unassembled WGS sequence"/>
</dbReference>
<reference evidence="2" key="1">
    <citation type="submission" date="2016-05" db="EMBL/GenBank/DDBJ databases">
        <title>Comparative genomics of biotechnologically important yeasts.</title>
        <authorList>
            <consortium name="DOE Joint Genome Institute"/>
            <person name="Riley R."/>
            <person name="Haridas S."/>
            <person name="Wolfe K.H."/>
            <person name="Lopes M.R."/>
            <person name="Hittinger C.T."/>
            <person name="Goker M."/>
            <person name="Salamov A."/>
            <person name="Wisecaver J."/>
            <person name="Long T.M."/>
            <person name="Aerts A.L."/>
            <person name="Barry K."/>
            <person name="Choi C."/>
            <person name="Clum A."/>
            <person name="Coughlan A.Y."/>
            <person name="Deshpande S."/>
            <person name="Douglass A.P."/>
            <person name="Hanson S.J."/>
            <person name="Klenk H.-P."/>
            <person name="Labutti K."/>
            <person name="Lapidus A."/>
            <person name="Lindquist E."/>
            <person name="Lipzen A."/>
            <person name="Meier-Kolthoff J.P."/>
            <person name="Ohm R.A."/>
            <person name="Otillar R.P."/>
            <person name="Pangilinan J."/>
            <person name="Peng Y."/>
            <person name="Rokas A."/>
            <person name="Rosa C.A."/>
            <person name="Scheuner C."/>
            <person name="Sibirny A.A."/>
            <person name="Slot J.C."/>
            <person name="Stielow J.B."/>
            <person name="Sun H."/>
            <person name="Kurtzman C.P."/>
            <person name="Blackwell M."/>
            <person name="Grigoriev I.V."/>
            <person name="Jeffries T.W."/>
        </authorList>
    </citation>
    <scope>NUCLEOTIDE SEQUENCE [LARGE SCALE GENOMIC DNA]</scope>
    <source>
        <strain evidence="2">NRRL Y-12698</strain>
    </source>
</reference>
<dbReference type="SUPFAM" id="SSF52058">
    <property type="entry name" value="L domain-like"/>
    <property type="match status" value="1"/>
</dbReference>
<protein>
    <recommendedName>
        <fullName evidence="3">F-box domain-containing protein</fullName>
    </recommendedName>
</protein>
<dbReference type="RefSeq" id="XP_018983403.1">
    <property type="nucleotide sequence ID" value="XM_019133005.1"/>
</dbReference>
<gene>
    <name evidence="1" type="ORF">BABINDRAFT_9678</name>
</gene>
<dbReference type="InterPro" id="IPR032675">
    <property type="entry name" value="LRR_dom_sf"/>
</dbReference>
<accession>A0A1E3QK68</accession>
<dbReference type="Gene3D" id="3.80.10.10">
    <property type="entry name" value="Ribonuclease Inhibitor"/>
    <property type="match status" value="1"/>
</dbReference>
<name>A0A1E3QK68_9ASCO</name>
<dbReference type="EMBL" id="KV454437">
    <property type="protein sequence ID" value="ODQ78075.1"/>
    <property type="molecule type" value="Genomic_DNA"/>
</dbReference>
<keyword evidence="2" id="KW-1185">Reference proteome</keyword>
<evidence type="ECO:0000313" key="1">
    <source>
        <dbReference type="EMBL" id="ODQ78075.1"/>
    </source>
</evidence>
<dbReference type="GeneID" id="30150858"/>
<dbReference type="AlphaFoldDB" id="A0A1E3QK68"/>
<organism evidence="1 2">
    <name type="scientific">Babjeviella inositovora NRRL Y-12698</name>
    <dbReference type="NCBI Taxonomy" id="984486"/>
    <lineage>
        <taxon>Eukaryota</taxon>
        <taxon>Fungi</taxon>
        <taxon>Dikarya</taxon>
        <taxon>Ascomycota</taxon>
        <taxon>Saccharomycotina</taxon>
        <taxon>Pichiomycetes</taxon>
        <taxon>Serinales incertae sedis</taxon>
        <taxon>Babjeviella</taxon>
    </lineage>
</organism>
<sequence>MPHLTADPIDISLLLEYLPPEIVIRIFEYLHLNHVKELLTYPPTYEVAFNKYYSSIWVTSDPFIEQNRNGYSLFLKIKQFSPLFKPNHPLDGALSENPKIIHQTNERRKPMNNHLRKLPVRKLFLDLYGIHQRLVSGRGPILEEPEVTEAFPVLEGNAASRVNRWYAPVSPVPFGTIDVDAYFPNTLRHLLADVYYYHCLMQDIPYELVTHGSNVYYGFRLPDLYFPRHLRKLFLLGNGPVQLPRVNFSTYGTLRELRLINISFGGCRASYKDSEASMVVFPPGLERLSIMSNPQLTGLASLQALPKFLKSLTIKDNHLPCLTLADSQVLPPGLESLSLESNGIAFLSDFKFPAGLKELVLHYNCITSFMDGVEFPERMETLDVDDYGLYQEYLDSRCEVAE</sequence>
<proteinExistence type="predicted"/>